<gene>
    <name evidence="1" type="ORF">caldi_26590</name>
</gene>
<dbReference type="EMBL" id="AP025628">
    <property type="protein sequence ID" value="BDG61569.1"/>
    <property type="molecule type" value="Genomic_DNA"/>
</dbReference>
<evidence type="ECO:0000313" key="1">
    <source>
        <dbReference type="EMBL" id="BDG61569.1"/>
    </source>
</evidence>
<dbReference type="Pfam" id="PF19538">
    <property type="entry name" value="DUF6062"/>
    <property type="match status" value="1"/>
</dbReference>
<dbReference type="KEGG" id="cmic:caldi_26590"/>
<name>A0AA35CN70_9FIRM</name>
<dbReference type="AlphaFoldDB" id="A0AA35CN70"/>
<sequence>MTDTLAEWELRQAFRHPGCPICTVIQNNTERFYRWFILETYGQLPMLETLSRGGFCPIHGWEVAVRAGQRISFTYEFVVQDRAARLRSALTSARAYAWWPVSVLRAAALGRRLTGWMARRRRERLARAIRLSLAPSQPCPVCDQVKGDERYAYRVLARLLEHDEERAAYQASAGLCWHHLTGALPVATPTVATFLAEDGLRRLEALGQDFREYFRKLDYRFASEPRGAEQRAWLQAARYLAPMGHLPACLSEALDPNSPLGPLLRERTRDLAAST</sequence>
<proteinExistence type="predicted"/>
<dbReference type="InterPro" id="IPR045706">
    <property type="entry name" value="DUF6062"/>
</dbReference>
<keyword evidence="2" id="KW-1185">Reference proteome</keyword>
<protein>
    <submittedName>
        <fullName evidence="1">Uncharacterized protein</fullName>
    </submittedName>
</protein>
<accession>A0AA35CN70</accession>
<dbReference type="Proteomes" id="UP001163687">
    <property type="component" value="Chromosome"/>
</dbReference>
<organism evidence="1 2">
    <name type="scientific">Caldinitratiruptor microaerophilus</name>
    <dbReference type="NCBI Taxonomy" id="671077"/>
    <lineage>
        <taxon>Bacteria</taxon>
        <taxon>Bacillati</taxon>
        <taxon>Bacillota</taxon>
        <taxon>Clostridia</taxon>
        <taxon>Eubacteriales</taxon>
        <taxon>Symbiobacteriaceae</taxon>
        <taxon>Caldinitratiruptor</taxon>
    </lineage>
</organism>
<reference evidence="1" key="1">
    <citation type="submission" date="2022-03" db="EMBL/GenBank/DDBJ databases">
        <title>Complete genome sequence of Caldinitratiruptor microaerophilus.</title>
        <authorList>
            <person name="Mukaiyama R."/>
            <person name="Nishiyama T."/>
            <person name="Ueda K."/>
        </authorList>
    </citation>
    <scope>NUCLEOTIDE SEQUENCE</scope>
    <source>
        <strain evidence="1">JCM 16183</strain>
    </source>
</reference>
<evidence type="ECO:0000313" key="2">
    <source>
        <dbReference type="Proteomes" id="UP001163687"/>
    </source>
</evidence>
<dbReference type="RefSeq" id="WP_264842205.1">
    <property type="nucleotide sequence ID" value="NZ_AP025628.1"/>
</dbReference>